<evidence type="ECO:0000259" key="15">
    <source>
        <dbReference type="Pfam" id="PF17900"/>
    </source>
</evidence>
<dbReference type="SUPFAM" id="SSF55486">
    <property type="entry name" value="Metalloproteases ('zincins'), catalytic domain"/>
    <property type="match status" value="1"/>
</dbReference>
<evidence type="ECO:0000256" key="12">
    <source>
        <dbReference type="SAM" id="MobiDB-lite"/>
    </source>
</evidence>
<name>A0AA36FP93_9BILA</name>
<dbReference type="GO" id="GO:0005615">
    <property type="term" value="C:extracellular space"/>
    <property type="evidence" value="ECO:0007669"/>
    <property type="project" value="TreeGrafter"/>
</dbReference>
<dbReference type="InterPro" id="IPR050344">
    <property type="entry name" value="Peptidase_M1_aminopeptidases"/>
</dbReference>
<feature type="site" description="Transition state stabilizer" evidence="10">
    <location>
        <position position="306"/>
    </location>
</feature>
<dbReference type="AlphaFoldDB" id="A0AA36FP93"/>
<feature type="domain" description="Aminopeptidase N-like N-terminal" evidence="15">
    <location>
        <begin position="21"/>
        <end position="122"/>
    </location>
</feature>
<dbReference type="CDD" id="cd09601">
    <property type="entry name" value="M1_APN-Q_like"/>
    <property type="match status" value="1"/>
</dbReference>
<dbReference type="PANTHER" id="PTHR11533:SF301">
    <property type="entry name" value="AMINOPEPTIDASE"/>
    <property type="match status" value="1"/>
</dbReference>
<feature type="binding site" evidence="9">
    <location>
        <position position="243"/>
    </location>
    <ligand>
        <name>Zn(2+)</name>
        <dbReference type="ChEBI" id="CHEBI:29105"/>
        <note>catalytic</note>
    </ligand>
</feature>
<dbReference type="InterPro" id="IPR024571">
    <property type="entry name" value="ERAP1-like_C_dom"/>
</dbReference>
<dbReference type="GO" id="GO:0043171">
    <property type="term" value="P:peptide catabolic process"/>
    <property type="evidence" value="ECO:0007669"/>
    <property type="project" value="TreeGrafter"/>
</dbReference>
<dbReference type="GO" id="GO:0006508">
    <property type="term" value="P:proteolysis"/>
    <property type="evidence" value="ECO:0007669"/>
    <property type="project" value="UniProtKB-KW"/>
</dbReference>
<dbReference type="GO" id="GO:0042277">
    <property type="term" value="F:peptide binding"/>
    <property type="evidence" value="ECO:0007669"/>
    <property type="project" value="TreeGrafter"/>
</dbReference>
<feature type="region of interest" description="Disordered" evidence="12">
    <location>
        <begin position="419"/>
        <end position="439"/>
    </location>
</feature>
<sequence>MAVMLPGFGTDYSKVPGAREYLILAHVNITLEVKNAAVTYIELNAAEVNITDATLFQTGQQSRRLTITTGSGNEAEKVGFSDGKHITRGRYVLQLFYTGMVQESLAGLYKSKYKSPEGKEMWVLRNIQFHRTAWKMTKFDDTPKMSTYLLALVIHDFEKTTRQFKRNDGHTIPMDMFAIPDFAAGAMENWGLVTYRERAVLLRGIHTEADRRRVAEVIAHELAHQWFGNLVTMEWWDDLWLNEGFATYTSFYAMGKLDPSLLGDELLVADQQDIALTLDVKASVKPVHFQADTAVDVMEGFGTIQYKKGASLVLMIAESFGHDVFWEAISHYLNTHKYGNARTADLWAALQKVAKEKNVPLNERYGPGGFSAAAEKWTHQMGFPVVNVAQKGPAGDGMMEWTLTQHRYYLGNPEEMNKQYNDSMDKSASSPKSRFPPPLPDPTTFAAHLTEVSDRMEAAHEDSAKNREHLMELAEFAAACRLYPDDCGKAFKVAYEEFVHKPCFESNKAGSKMASSCATTPAYFRKMAYCEAVRAAGPGDKIGDEVLELYKLETDQMESNDLLAAITCSNDWTALEALLDGIIDKTGLIRAQDSIWVTRGITANYAHADKLFPYLKSRFPKLISDTATSSVQDGLGDILALGLSTISTDQELEEAKKLQESAPAENKRLKNAGAWKAAFEDAWIRNQAQSFERIYCSFSRISNWLTPTSLSRWPPRLCQSRLPEPFIDI</sequence>
<keyword evidence="17" id="KW-1185">Reference proteome</keyword>
<feature type="active site" description="Proton acceptor" evidence="8">
    <location>
        <position position="221"/>
    </location>
</feature>
<organism evidence="16 17">
    <name type="scientific">Mesorhabditis spiculigera</name>
    <dbReference type="NCBI Taxonomy" id="96644"/>
    <lineage>
        <taxon>Eukaryota</taxon>
        <taxon>Metazoa</taxon>
        <taxon>Ecdysozoa</taxon>
        <taxon>Nematoda</taxon>
        <taxon>Chromadorea</taxon>
        <taxon>Rhabditida</taxon>
        <taxon>Rhabditina</taxon>
        <taxon>Rhabditomorpha</taxon>
        <taxon>Rhabditoidea</taxon>
        <taxon>Rhabditidae</taxon>
        <taxon>Mesorhabditinae</taxon>
        <taxon>Mesorhabditis</taxon>
    </lineage>
</organism>
<dbReference type="Pfam" id="PF01433">
    <property type="entry name" value="Peptidase_M1"/>
    <property type="match status" value="1"/>
</dbReference>
<evidence type="ECO:0000313" key="16">
    <source>
        <dbReference type="EMBL" id="CAJ0558534.1"/>
    </source>
</evidence>
<dbReference type="GO" id="GO:0016020">
    <property type="term" value="C:membrane"/>
    <property type="evidence" value="ECO:0007669"/>
    <property type="project" value="TreeGrafter"/>
</dbReference>
<dbReference type="EC" id="3.4.11.-" evidence="11"/>
<keyword evidence="7 11" id="KW-0482">Metalloprotease</keyword>
<dbReference type="InterPro" id="IPR014782">
    <property type="entry name" value="Peptidase_M1_dom"/>
</dbReference>
<evidence type="ECO:0000256" key="8">
    <source>
        <dbReference type="PIRSR" id="PIRSR634016-1"/>
    </source>
</evidence>
<keyword evidence="6 9" id="KW-0862">Zinc</keyword>
<keyword evidence="3 11" id="KW-0645">Protease</keyword>
<evidence type="ECO:0000256" key="11">
    <source>
        <dbReference type="RuleBase" id="RU364040"/>
    </source>
</evidence>
<dbReference type="Gene3D" id="2.60.40.1730">
    <property type="entry name" value="tricorn interacting facor f3 domain"/>
    <property type="match status" value="2"/>
</dbReference>
<feature type="binding site" evidence="9">
    <location>
        <position position="220"/>
    </location>
    <ligand>
        <name>Zn(2+)</name>
        <dbReference type="ChEBI" id="CHEBI:29105"/>
        <note>catalytic</note>
    </ligand>
</feature>
<feature type="binding site" evidence="9">
    <location>
        <position position="224"/>
    </location>
    <ligand>
        <name>Zn(2+)</name>
        <dbReference type="ChEBI" id="CHEBI:29105"/>
        <note>catalytic</note>
    </ligand>
</feature>
<dbReference type="Gene3D" id="1.25.50.20">
    <property type="match status" value="1"/>
</dbReference>
<evidence type="ECO:0000256" key="7">
    <source>
        <dbReference type="ARBA" id="ARBA00023049"/>
    </source>
</evidence>
<dbReference type="EMBL" id="CATQJA010000243">
    <property type="protein sequence ID" value="CAJ0558534.1"/>
    <property type="molecule type" value="Genomic_DNA"/>
</dbReference>
<evidence type="ECO:0000259" key="13">
    <source>
        <dbReference type="Pfam" id="PF01433"/>
    </source>
</evidence>
<dbReference type="InterPro" id="IPR042097">
    <property type="entry name" value="Aminopeptidase_N-like_N_sf"/>
</dbReference>
<dbReference type="SUPFAM" id="SSF63737">
    <property type="entry name" value="Leukotriene A4 hydrolase N-terminal domain"/>
    <property type="match status" value="1"/>
</dbReference>
<keyword evidence="5 11" id="KW-0378">Hydrolase</keyword>
<feature type="domain" description="Peptidase M1 membrane alanine aminopeptidase" evidence="13">
    <location>
        <begin position="174"/>
        <end position="359"/>
    </location>
</feature>
<dbReference type="InterPro" id="IPR045357">
    <property type="entry name" value="Aminopeptidase_N-like_N"/>
</dbReference>
<evidence type="ECO:0000256" key="3">
    <source>
        <dbReference type="ARBA" id="ARBA00022670"/>
    </source>
</evidence>
<reference evidence="16" key="1">
    <citation type="submission" date="2023-06" db="EMBL/GenBank/DDBJ databases">
        <authorList>
            <person name="Delattre M."/>
        </authorList>
    </citation>
    <scope>NUCLEOTIDE SEQUENCE</scope>
    <source>
        <strain evidence="16">AF72</strain>
    </source>
</reference>
<feature type="domain" description="ERAP1-like C-terminal" evidence="14">
    <location>
        <begin position="448"/>
        <end position="662"/>
    </location>
</feature>
<keyword evidence="4 9" id="KW-0479">Metal-binding</keyword>
<dbReference type="FunFam" id="1.10.390.10:FF:000006">
    <property type="entry name" value="Puromycin-sensitive aminopeptidase"/>
    <property type="match status" value="1"/>
</dbReference>
<comment type="caution">
    <text evidence="16">The sequence shown here is derived from an EMBL/GenBank/DDBJ whole genome shotgun (WGS) entry which is preliminary data.</text>
</comment>
<feature type="compositionally biased region" description="Polar residues" evidence="12">
    <location>
        <begin position="419"/>
        <end position="432"/>
    </location>
</feature>
<gene>
    <name evidence="16" type="ORF">MSPICULIGERA_LOCUS1011</name>
</gene>
<dbReference type="InterPro" id="IPR027268">
    <property type="entry name" value="Peptidase_M4/M1_CTD_sf"/>
</dbReference>
<evidence type="ECO:0000256" key="9">
    <source>
        <dbReference type="PIRSR" id="PIRSR634016-3"/>
    </source>
</evidence>
<protein>
    <recommendedName>
        <fullName evidence="11">Aminopeptidase</fullName>
        <ecNumber evidence="11">3.4.11.-</ecNumber>
    </recommendedName>
</protein>
<keyword evidence="2 11" id="KW-0031">Aminopeptidase</keyword>
<evidence type="ECO:0000259" key="14">
    <source>
        <dbReference type="Pfam" id="PF11838"/>
    </source>
</evidence>
<comment type="cofactor">
    <cofactor evidence="9 11">
        <name>Zn(2+)</name>
        <dbReference type="ChEBI" id="CHEBI:29105"/>
    </cofactor>
    <text evidence="9 11">Binds 1 zinc ion per subunit.</text>
</comment>
<dbReference type="Pfam" id="PF17900">
    <property type="entry name" value="Peptidase_M1_N"/>
    <property type="match status" value="1"/>
</dbReference>
<evidence type="ECO:0000256" key="5">
    <source>
        <dbReference type="ARBA" id="ARBA00022801"/>
    </source>
</evidence>
<dbReference type="PANTHER" id="PTHR11533">
    <property type="entry name" value="PROTEASE M1 ZINC METALLOPROTEASE"/>
    <property type="match status" value="1"/>
</dbReference>
<evidence type="ECO:0000256" key="10">
    <source>
        <dbReference type="PIRSR" id="PIRSR634016-4"/>
    </source>
</evidence>
<dbReference type="GO" id="GO:0005737">
    <property type="term" value="C:cytoplasm"/>
    <property type="evidence" value="ECO:0007669"/>
    <property type="project" value="TreeGrafter"/>
</dbReference>
<dbReference type="Gene3D" id="1.10.390.10">
    <property type="entry name" value="Neutral Protease Domain 2"/>
    <property type="match status" value="1"/>
</dbReference>
<dbReference type="InterPro" id="IPR034016">
    <property type="entry name" value="M1_APN-typ"/>
</dbReference>
<evidence type="ECO:0000256" key="6">
    <source>
        <dbReference type="ARBA" id="ARBA00022833"/>
    </source>
</evidence>
<evidence type="ECO:0000256" key="4">
    <source>
        <dbReference type="ARBA" id="ARBA00022723"/>
    </source>
</evidence>
<dbReference type="Pfam" id="PF11838">
    <property type="entry name" value="ERAP1_C"/>
    <property type="match status" value="1"/>
</dbReference>
<comment type="similarity">
    <text evidence="1 11">Belongs to the peptidase M1 family.</text>
</comment>
<evidence type="ECO:0000313" key="17">
    <source>
        <dbReference type="Proteomes" id="UP001177023"/>
    </source>
</evidence>
<dbReference type="GO" id="GO:0008270">
    <property type="term" value="F:zinc ion binding"/>
    <property type="evidence" value="ECO:0007669"/>
    <property type="project" value="UniProtKB-UniRule"/>
</dbReference>
<accession>A0AA36FP93</accession>
<dbReference type="GO" id="GO:0070006">
    <property type="term" value="F:metalloaminopeptidase activity"/>
    <property type="evidence" value="ECO:0007669"/>
    <property type="project" value="TreeGrafter"/>
</dbReference>
<evidence type="ECO:0000256" key="1">
    <source>
        <dbReference type="ARBA" id="ARBA00010136"/>
    </source>
</evidence>
<proteinExistence type="inferred from homology"/>
<dbReference type="Proteomes" id="UP001177023">
    <property type="component" value="Unassembled WGS sequence"/>
</dbReference>
<feature type="non-terminal residue" evidence="16">
    <location>
        <position position="729"/>
    </location>
</feature>
<evidence type="ECO:0000256" key="2">
    <source>
        <dbReference type="ARBA" id="ARBA00022438"/>
    </source>
</evidence>